<keyword evidence="9" id="KW-0133">Cell shape</keyword>
<feature type="region of interest" description="Disordered" evidence="14">
    <location>
        <begin position="623"/>
        <end position="646"/>
    </location>
</feature>
<keyword evidence="5" id="KW-0121">Carboxypeptidase</keyword>
<evidence type="ECO:0000259" key="17">
    <source>
        <dbReference type="Pfam" id="PF03717"/>
    </source>
</evidence>
<dbReference type="NCBIfam" id="TIGR03423">
    <property type="entry name" value="pbp2_mrdA"/>
    <property type="match status" value="1"/>
</dbReference>
<evidence type="ECO:0000256" key="3">
    <source>
        <dbReference type="ARBA" id="ARBA00022475"/>
    </source>
</evidence>
<evidence type="ECO:0000313" key="21">
    <source>
        <dbReference type="Proteomes" id="UP000263957"/>
    </source>
</evidence>
<evidence type="ECO:0000256" key="4">
    <source>
        <dbReference type="ARBA" id="ARBA00022519"/>
    </source>
</evidence>
<dbReference type="PANTHER" id="PTHR30627">
    <property type="entry name" value="PEPTIDOGLYCAN D,D-TRANSPEPTIDASE"/>
    <property type="match status" value="1"/>
</dbReference>
<keyword evidence="6" id="KW-0645">Protease</keyword>
<keyword evidence="4" id="KW-0997">Cell inner membrane</keyword>
<dbReference type="Gene3D" id="3.90.1310.10">
    <property type="entry name" value="Penicillin-binding protein 2a (Domain 2)"/>
    <property type="match status" value="1"/>
</dbReference>
<dbReference type="GO" id="GO:0071972">
    <property type="term" value="F:peptidoglycan L,D-transpeptidase activity"/>
    <property type="evidence" value="ECO:0007669"/>
    <property type="project" value="TreeGrafter"/>
</dbReference>
<dbReference type="Proteomes" id="UP000263957">
    <property type="component" value="Unassembled WGS sequence"/>
</dbReference>
<dbReference type="SUPFAM" id="SSF56601">
    <property type="entry name" value="beta-lactamase/transpeptidase-like"/>
    <property type="match status" value="1"/>
</dbReference>
<evidence type="ECO:0000256" key="5">
    <source>
        <dbReference type="ARBA" id="ARBA00022645"/>
    </source>
</evidence>
<keyword evidence="3" id="KW-1003">Cell membrane</keyword>
<dbReference type="GO" id="GO:0005886">
    <property type="term" value="C:plasma membrane"/>
    <property type="evidence" value="ECO:0007669"/>
    <property type="project" value="UniProtKB-SubCell"/>
</dbReference>
<evidence type="ECO:0000256" key="14">
    <source>
        <dbReference type="SAM" id="MobiDB-lite"/>
    </source>
</evidence>
<evidence type="ECO:0000256" key="2">
    <source>
        <dbReference type="ARBA" id="ARBA00004236"/>
    </source>
</evidence>
<dbReference type="SUPFAM" id="SSF56519">
    <property type="entry name" value="Penicillin binding protein dimerisation domain"/>
    <property type="match status" value="1"/>
</dbReference>
<keyword evidence="10" id="KW-0573">Peptidoglycan synthesis</keyword>
<dbReference type="PANTHER" id="PTHR30627:SF2">
    <property type="entry name" value="PEPTIDOGLYCAN D,D-TRANSPEPTIDASE MRDA"/>
    <property type="match status" value="1"/>
</dbReference>
<protein>
    <submittedName>
        <fullName evidence="18">Penicillin-binding protein 2</fullName>
    </submittedName>
</protein>
<dbReference type="PATRIC" id="fig|1280948.3.peg.1586"/>
<evidence type="ECO:0000313" key="19">
    <source>
        <dbReference type="EMBL" id="KCZ61677.1"/>
    </source>
</evidence>
<dbReference type="InterPro" id="IPR012338">
    <property type="entry name" value="Beta-lactam/transpept-like"/>
</dbReference>
<dbReference type="GO" id="GO:0071555">
    <property type="term" value="P:cell wall organization"/>
    <property type="evidence" value="ECO:0007669"/>
    <property type="project" value="UniProtKB-KW"/>
</dbReference>
<dbReference type="InterPro" id="IPR001460">
    <property type="entry name" value="PCN-bd_Tpept"/>
</dbReference>
<dbReference type="GO" id="GO:0006508">
    <property type="term" value="P:proteolysis"/>
    <property type="evidence" value="ECO:0007669"/>
    <property type="project" value="UniProtKB-KW"/>
</dbReference>
<evidence type="ECO:0000256" key="15">
    <source>
        <dbReference type="SAM" id="Phobius"/>
    </source>
</evidence>
<dbReference type="eggNOG" id="COG0768">
    <property type="taxonomic scope" value="Bacteria"/>
</dbReference>
<evidence type="ECO:0000256" key="9">
    <source>
        <dbReference type="ARBA" id="ARBA00022960"/>
    </source>
</evidence>
<keyword evidence="7 15" id="KW-0812">Transmembrane</keyword>
<reference evidence="18 21" key="2">
    <citation type="journal article" date="2018" name="Nat. Biotechnol.">
        <title>A standardized bacterial taxonomy based on genome phylogeny substantially revises the tree of life.</title>
        <authorList>
            <person name="Parks D.H."/>
            <person name="Chuvochina M."/>
            <person name="Waite D.W."/>
            <person name="Rinke C."/>
            <person name="Skarshewski A."/>
            <person name="Chaumeil P.A."/>
            <person name="Hugenholtz P."/>
        </authorList>
    </citation>
    <scope>NUCLEOTIDE SEQUENCE [LARGE SCALE GENOMIC DNA]</scope>
    <source>
        <strain evidence="18">UBA10378</strain>
    </source>
</reference>
<evidence type="ECO:0000256" key="11">
    <source>
        <dbReference type="ARBA" id="ARBA00022989"/>
    </source>
</evidence>
<evidence type="ECO:0000256" key="13">
    <source>
        <dbReference type="ARBA" id="ARBA00023316"/>
    </source>
</evidence>
<accession>A0A059E2A2</accession>
<dbReference type="Proteomes" id="UP000024547">
    <property type="component" value="Unassembled WGS sequence"/>
</dbReference>
<keyword evidence="8" id="KW-0378">Hydrolase</keyword>
<reference evidence="19 20" key="1">
    <citation type="journal article" date="2014" name="Antonie Van Leeuwenhoek">
        <title>Hyphomonas beringensis sp. nov. and Hyphomonas chukchiensis sp. nov., isolated from surface seawater of the Bering Sea and Chukchi Sea.</title>
        <authorList>
            <person name="Li C."/>
            <person name="Lai Q."/>
            <person name="Li G."/>
            <person name="Dong C."/>
            <person name="Wang J."/>
            <person name="Liao Y."/>
            <person name="Shao Z."/>
        </authorList>
    </citation>
    <scope>NUCLEOTIDE SEQUENCE [LARGE SCALE GENOMIC DNA]</scope>
    <source>
        <strain evidence="19 20">22II1-22F38</strain>
    </source>
</reference>
<evidence type="ECO:0000259" key="16">
    <source>
        <dbReference type="Pfam" id="PF00905"/>
    </source>
</evidence>
<dbReference type="InterPro" id="IPR005311">
    <property type="entry name" value="PBP_dimer"/>
</dbReference>
<evidence type="ECO:0000313" key="18">
    <source>
        <dbReference type="EMBL" id="HBQ48540.1"/>
    </source>
</evidence>
<dbReference type="RefSeq" id="WP_035550811.1">
    <property type="nucleotide sequence ID" value="NZ_AWFH01000012.1"/>
</dbReference>
<dbReference type="Pfam" id="PF00905">
    <property type="entry name" value="Transpeptidase"/>
    <property type="match status" value="1"/>
</dbReference>
<evidence type="ECO:0000256" key="10">
    <source>
        <dbReference type="ARBA" id="ARBA00022984"/>
    </source>
</evidence>
<evidence type="ECO:0000313" key="20">
    <source>
        <dbReference type="Proteomes" id="UP000024547"/>
    </source>
</evidence>
<comment type="caution">
    <text evidence="19">The sequence shown here is derived from an EMBL/GenBank/DDBJ whole genome shotgun (WGS) entry which is preliminary data.</text>
</comment>
<dbReference type="InterPro" id="IPR050515">
    <property type="entry name" value="Beta-lactam/transpept"/>
</dbReference>
<dbReference type="EMBL" id="AWFH01000012">
    <property type="protein sequence ID" value="KCZ61677.1"/>
    <property type="molecule type" value="Genomic_DNA"/>
</dbReference>
<evidence type="ECO:0000256" key="7">
    <source>
        <dbReference type="ARBA" id="ARBA00022692"/>
    </source>
</evidence>
<dbReference type="OrthoDB" id="9766847at2"/>
<evidence type="ECO:0000256" key="1">
    <source>
        <dbReference type="ARBA" id="ARBA00004167"/>
    </source>
</evidence>
<evidence type="ECO:0000256" key="6">
    <source>
        <dbReference type="ARBA" id="ARBA00022670"/>
    </source>
</evidence>
<sequence>MSKKPADLDHAFTRRAAIAGAAGGLVWAGLIGRLFQLQILDQERYQAQAEANHIKLQLAPPQRGRILDRFGRPLASHRRAGRISIIPEQADNPEETLARIASLIEVPDQRLERIANEVRMSRRRNAGFVPVTVAHELTYEDFARMNVHAAEMPGVNVEMALTRSYPRGRDFAHVLGYVARASQDDLVRLTDDMSDKEAETLKTMFRHPDMRTGRQGMERFAEEWLRGKPGYRKLVTNAHGRVIEEIPDERLAPTPGRDLFVTIDSDLQRVAIERFEGESGAAVVLDVESGDVLAMVSTPAFDPNDFVNGISSADYAELRDNNRSPLYPRAHGGVYPPGSTFKMVVATAALEAGVIKPTDRVHCNSYYHFGNRTWHCWKRGGHGSVNLHTAIKGSCDVYFYEIARRTGVDKIAEVARKFGFGEDWVLGMTGGRGGLVPDREWKQRVRKENWYEGETLNFGIGQGQLGTTPLQLALMTARIASEGKPFTPRMIGIGPNSADDHSLDAPLDAEIMKLMKAGMYGVTSEGGGTAYRSGDLGLGGPRLAGKTGTAQVRRITREERLSGVRSGSEIARELRDHALFVAYAPADNPKYAISVVVEHGEGGSRTAAPVARDILHFALKTDSRRKPTYSQSASLPASMKDEGEPT</sequence>
<dbReference type="STRING" id="1280948.HY36_03785"/>
<dbReference type="AlphaFoldDB" id="A0A059E2A2"/>
<proteinExistence type="predicted"/>
<evidence type="ECO:0000256" key="8">
    <source>
        <dbReference type="ARBA" id="ARBA00022801"/>
    </source>
</evidence>
<dbReference type="GeneID" id="92498529"/>
<gene>
    <name evidence="18" type="primary">mrdA</name>
    <name evidence="18" type="ORF">DD728_06605</name>
    <name evidence="19" type="ORF">HY36_03785</name>
</gene>
<dbReference type="GO" id="GO:0008360">
    <property type="term" value="P:regulation of cell shape"/>
    <property type="evidence" value="ECO:0007669"/>
    <property type="project" value="UniProtKB-KW"/>
</dbReference>
<feature type="transmembrane region" description="Helical" evidence="15">
    <location>
        <begin position="12"/>
        <end position="35"/>
    </location>
</feature>
<evidence type="ECO:0000256" key="12">
    <source>
        <dbReference type="ARBA" id="ARBA00023136"/>
    </source>
</evidence>
<dbReference type="GO" id="GO:0009002">
    <property type="term" value="F:serine-type D-Ala-D-Ala carboxypeptidase activity"/>
    <property type="evidence" value="ECO:0007669"/>
    <property type="project" value="InterPro"/>
</dbReference>
<dbReference type="InterPro" id="IPR017790">
    <property type="entry name" value="Penicillin-binding_protein_2"/>
</dbReference>
<keyword evidence="11 15" id="KW-1133">Transmembrane helix</keyword>
<feature type="domain" description="Penicillin-binding protein dimerisation" evidence="17">
    <location>
        <begin position="60"/>
        <end position="246"/>
    </location>
</feature>
<feature type="domain" description="Penicillin-binding protein transpeptidase" evidence="16">
    <location>
        <begin position="280"/>
        <end position="615"/>
    </location>
</feature>
<dbReference type="GO" id="GO:0008658">
    <property type="term" value="F:penicillin binding"/>
    <property type="evidence" value="ECO:0007669"/>
    <property type="project" value="InterPro"/>
</dbReference>
<dbReference type="EMBL" id="DOGS01000132">
    <property type="protein sequence ID" value="HBQ48540.1"/>
    <property type="molecule type" value="Genomic_DNA"/>
</dbReference>
<keyword evidence="13" id="KW-0961">Cell wall biogenesis/degradation</keyword>
<dbReference type="Pfam" id="PF03717">
    <property type="entry name" value="PBP_dimer"/>
    <property type="match status" value="1"/>
</dbReference>
<dbReference type="InterPro" id="IPR036138">
    <property type="entry name" value="PBP_dimer_sf"/>
</dbReference>
<comment type="subcellular location">
    <subcellularLocation>
        <location evidence="2">Cell membrane</location>
    </subcellularLocation>
    <subcellularLocation>
        <location evidence="1">Membrane</location>
        <topology evidence="1">Single-pass membrane protein</topology>
    </subcellularLocation>
</comment>
<organism evidence="19 20">
    <name type="scientific">Hyphomonas atlantica</name>
    <dbReference type="NCBI Taxonomy" id="1280948"/>
    <lineage>
        <taxon>Bacteria</taxon>
        <taxon>Pseudomonadati</taxon>
        <taxon>Pseudomonadota</taxon>
        <taxon>Alphaproteobacteria</taxon>
        <taxon>Hyphomonadales</taxon>
        <taxon>Hyphomonadaceae</taxon>
        <taxon>Hyphomonas</taxon>
    </lineage>
</organism>
<keyword evidence="12 15" id="KW-0472">Membrane</keyword>
<dbReference type="GO" id="GO:0009252">
    <property type="term" value="P:peptidoglycan biosynthetic process"/>
    <property type="evidence" value="ECO:0007669"/>
    <property type="project" value="UniProtKB-KW"/>
</dbReference>
<dbReference type="Gene3D" id="3.40.710.10">
    <property type="entry name" value="DD-peptidase/beta-lactamase superfamily"/>
    <property type="match status" value="1"/>
</dbReference>
<keyword evidence="20" id="KW-1185">Reference proteome</keyword>
<name>A0A059E2A2_9PROT</name>